<dbReference type="PANTHER" id="PTHR47506">
    <property type="entry name" value="TRANSCRIPTIONAL REGULATORY PROTEIN"/>
    <property type="match status" value="1"/>
</dbReference>
<organism evidence="3">
    <name type="scientific">hydrothermal vent metagenome</name>
    <dbReference type="NCBI Taxonomy" id="652676"/>
    <lineage>
        <taxon>unclassified sequences</taxon>
        <taxon>metagenomes</taxon>
        <taxon>ecological metagenomes</taxon>
    </lineage>
</organism>
<keyword evidence="2" id="KW-0804">Transcription</keyword>
<evidence type="ECO:0008006" key="4">
    <source>
        <dbReference type="Google" id="ProtNLM"/>
    </source>
</evidence>
<dbReference type="SUPFAM" id="SSF48498">
    <property type="entry name" value="Tetracyclin repressor-like, C-terminal domain"/>
    <property type="match status" value="1"/>
</dbReference>
<protein>
    <recommendedName>
        <fullName evidence="4">Transcriptional regulator, AcrR family</fullName>
    </recommendedName>
</protein>
<evidence type="ECO:0000256" key="2">
    <source>
        <dbReference type="ARBA" id="ARBA00023163"/>
    </source>
</evidence>
<dbReference type="InterPro" id="IPR036271">
    <property type="entry name" value="Tet_transcr_reg_TetR-rel_C_sf"/>
</dbReference>
<dbReference type="EMBL" id="UOEQ01000498">
    <property type="protein sequence ID" value="VAW23997.1"/>
    <property type="molecule type" value="Genomic_DNA"/>
</dbReference>
<proteinExistence type="predicted"/>
<keyword evidence="1" id="KW-0805">Transcription regulation</keyword>
<name>A0A3B0UFC8_9ZZZZ</name>
<reference evidence="3" key="1">
    <citation type="submission" date="2018-06" db="EMBL/GenBank/DDBJ databases">
        <authorList>
            <person name="Zhirakovskaya E."/>
        </authorList>
    </citation>
    <scope>NUCLEOTIDE SEQUENCE</scope>
</reference>
<evidence type="ECO:0000256" key="1">
    <source>
        <dbReference type="ARBA" id="ARBA00023015"/>
    </source>
</evidence>
<evidence type="ECO:0000313" key="3">
    <source>
        <dbReference type="EMBL" id="VAW23997.1"/>
    </source>
</evidence>
<dbReference type="Gene3D" id="1.10.357.10">
    <property type="entry name" value="Tetracycline Repressor, domain 2"/>
    <property type="match status" value="1"/>
</dbReference>
<sequence length="167" mass="18556">KKSSLYNAFGDKAALYQKCIDRFEENYQNSMRNGLSGPKLQAVLVAYFDELFEHFAGSNIPSGSLATMEALERGRYEGASGCFVKTQMDILITLLRERFERAVLDGELPVKTDTEALASLFFVISRGLAVLHNNEEEVGVLRSALFAALSVLDNPPLKKDSDNQNQE</sequence>
<dbReference type="PANTHER" id="PTHR47506:SF1">
    <property type="entry name" value="HTH-TYPE TRANSCRIPTIONAL REGULATOR YJDC"/>
    <property type="match status" value="1"/>
</dbReference>
<dbReference type="AlphaFoldDB" id="A0A3B0UFC8"/>
<accession>A0A3B0UFC8</accession>
<gene>
    <name evidence="3" type="ORF">MNBD_ALPHA11-2409</name>
</gene>
<feature type="non-terminal residue" evidence="3">
    <location>
        <position position="1"/>
    </location>
</feature>